<dbReference type="Pfam" id="PF02574">
    <property type="entry name" value="S-methyl_trans"/>
    <property type="match status" value="1"/>
</dbReference>
<dbReference type="GO" id="GO:0032259">
    <property type="term" value="P:methylation"/>
    <property type="evidence" value="ECO:0007669"/>
    <property type="project" value="UniProtKB-KW"/>
</dbReference>
<organism evidence="8 9">
    <name type="scientific">Thelephora terrestris</name>
    <dbReference type="NCBI Taxonomy" id="56493"/>
    <lineage>
        <taxon>Eukaryota</taxon>
        <taxon>Fungi</taxon>
        <taxon>Dikarya</taxon>
        <taxon>Basidiomycota</taxon>
        <taxon>Agaricomycotina</taxon>
        <taxon>Agaricomycetes</taxon>
        <taxon>Thelephorales</taxon>
        <taxon>Thelephoraceae</taxon>
        <taxon>Thelephora</taxon>
    </lineage>
</organism>
<evidence type="ECO:0000256" key="2">
    <source>
        <dbReference type="ARBA" id="ARBA00022679"/>
    </source>
</evidence>
<keyword evidence="2 5" id="KW-0808">Transferase</keyword>
<dbReference type="GO" id="GO:0033528">
    <property type="term" value="P:S-methylmethionine cycle"/>
    <property type="evidence" value="ECO:0007669"/>
    <property type="project" value="TreeGrafter"/>
</dbReference>
<evidence type="ECO:0000313" key="9">
    <source>
        <dbReference type="Proteomes" id="UP000736335"/>
    </source>
</evidence>
<evidence type="ECO:0000259" key="7">
    <source>
        <dbReference type="PROSITE" id="PS50970"/>
    </source>
</evidence>
<reference evidence="8" key="1">
    <citation type="journal article" date="2020" name="Nat. Commun.">
        <title>Large-scale genome sequencing of mycorrhizal fungi provides insights into the early evolution of symbiotic traits.</title>
        <authorList>
            <person name="Miyauchi S."/>
            <person name="Kiss E."/>
            <person name="Kuo A."/>
            <person name="Drula E."/>
            <person name="Kohler A."/>
            <person name="Sanchez-Garcia M."/>
            <person name="Morin E."/>
            <person name="Andreopoulos B."/>
            <person name="Barry K.W."/>
            <person name="Bonito G."/>
            <person name="Buee M."/>
            <person name="Carver A."/>
            <person name="Chen C."/>
            <person name="Cichocki N."/>
            <person name="Clum A."/>
            <person name="Culley D."/>
            <person name="Crous P.W."/>
            <person name="Fauchery L."/>
            <person name="Girlanda M."/>
            <person name="Hayes R.D."/>
            <person name="Keri Z."/>
            <person name="LaButti K."/>
            <person name="Lipzen A."/>
            <person name="Lombard V."/>
            <person name="Magnuson J."/>
            <person name="Maillard F."/>
            <person name="Murat C."/>
            <person name="Nolan M."/>
            <person name="Ohm R.A."/>
            <person name="Pangilinan J."/>
            <person name="Pereira M.F."/>
            <person name="Perotto S."/>
            <person name="Peter M."/>
            <person name="Pfister S."/>
            <person name="Riley R."/>
            <person name="Sitrit Y."/>
            <person name="Stielow J.B."/>
            <person name="Szollosi G."/>
            <person name="Zifcakova L."/>
            <person name="Stursova M."/>
            <person name="Spatafora J.W."/>
            <person name="Tedersoo L."/>
            <person name="Vaario L.M."/>
            <person name="Yamada A."/>
            <person name="Yan M."/>
            <person name="Wang P."/>
            <person name="Xu J."/>
            <person name="Bruns T."/>
            <person name="Baldrian P."/>
            <person name="Vilgalys R."/>
            <person name="Dunand C."/>
            <person name="Henrissat B."/>
            <person name="Grigoriev I.V."/>
            <person name="Hibbett D."/>
            <person name="Nagy L.G."/>
            <person name="Martin F.M."/>
        </authorList>
    </citation>
    <scope>NUCLEOTIDE SEQUENCE</scope>
    <source>
        <strain evidence="8">UH-Tt-Lm1</strain>
    </source>
</reference>
<dbReference type="EMBL" id="WIUZ02000001">
    <property type="protein sequence ID" value="KAF9793417.1"/>
    <property type="molecule type" value="Genomic_DNA"/>
</dbReference>
<feature type="binding site" evidence="5">
    <location>
        <position position="412"/>
    </location>
    <ligand>
        <name>Zn(2+)</name>
        <dbReference type="ChEBI" id="CHEBI:29105"/>
    </ligand>
</feature>
<feature type="region of interest" description="Disordered" evidence="6">
    <location>
        <begin position="133"/>
        <end position="176"/>
    </location>
</feature>
<dbReference type="GO" id="GO:0008898">
    <property type="term" value="F:S-adenosylmethionine-homocysteine S-methyltransferase activity"/>
    <property type="evidence" value="ECO:0007669"/>
    <property type="project" value="TreeGrafter"/>
</dbReference>
<dbReference type="PROSITE" id="PS50970">
    <property type="entry name" value="HCY"/>
    <property type="match status" value="1"/>
</dbReference>
<comment type="caution">
    <text evidence="8">The sequence shown here is derived from an EMBL/GenBank/DDBJ whole genome shotgun (WGS) entry which is preliminary data.</text>
</comment>
<protein>
    <submittedName>
        <fullName evidence="8">Homocysteine S-methyltransferase</fullName>
    </submittedName>
</protein>
<dbReference type="GO" id="GO:0009086">
    <property type="term" value="P:methionine biosynthetic process"/>
    <property type="evidence" value="ECO:0007669"/>
    <property type="project" value="InterPro"/>
</dbReference>
<dbReference type="Proteomes" id="UP000736335">
    <property type="component" value="Unassembled WGS sequence"/>
</dbReference>
<evidence type="ECO:0000313" key="8">
    <source>
        <dbReference type="EMBL" id="KAF9793417.1"/>
    </source>
</evidence>
<keyword evidence="3 5" id="KW-0479">Metal-binding</keyword>
<dbReference type="Gene3D" id="3.20.20.330">
    <property type="entry name" value="Homocysteine-binding-like domain"/>
    <property type="match status" value="1"/>
</dbReference>
<name>A0A9P6HUX2_9AGAM</name>
<dbReference type="OrthoDB" id="261426at2759"/>
<dbReference type="PANTHER" id="PTHR46015">
    <property type="entry name" value="ZGC:172121"/>
    <property type="match status" value="1"/>
</dbReference>
<feature type="binding site" evidence="5">
    <location>
        <position position="413"/>
    </location>
    <ligand>
        <name>Zn(2+)</name>
        <dbReference type="ChEBI" id="CHEBI:29105"/>
    </ligand>
</feature>
<keyword evidence="9" id="KW-1185">Reference proteome</keyword>
<feature type="binding site" evidence="5">
    <location>
        <position position="319"/>
    </location>
    <ligand>
        <name>Zn(2+)</name>
        <dbReference type="ChEBI" id="CHEBI:29105"/>
    </ligand>
</feature>
<reference evidence="8" key="2">
    <citation type="submission" date="2020-11" db="EMBL/GenBank/DDBJ databases">
        <authorList>
            <consortium name="DOE Joint Genome Institute"/>
            <person name="Kuo A."/>
            <person name="Miyauchi S."/>
            <person name="Kiss E."/>
            <person name="Drula E."/>
            <person name="Kohler A."/>
            <person name="Sanchez-Garcia M."/>
            <person name="Andreopoulos B."/>
            <person name="Barry K.W."/>
            <person name="Bonito G."/>
            <person name="Buee M."/>
            <person name="Carver A."/>
            <person name="Chen C."/>
            <person name="Cichocki N."/>
            <person name="Clum A."/>
            <person name="Culley D."/>
            <person name="Crous P.W."/>
            <person name="Fauchery L."/>
            <person name="Girlanda M."/>
            <person name="Hayes R."/>
            <person name="Keri Z."/>
            <person name="Labutti K."/>
            <person name="Lipzen A."/>
            <person name="Lombard V."/>
            <person name="Magnuson J."/>
            <person name="Maillard F."/>
            <person name="Morin E."/>
            <person name="Murat C."/>
            <person name="Nolan M."/>
            <person name="Ohm R."/>
            <person name="Pangilinan J."/>
            <person name="Pereira M."/>
            <person name="Perotto S."/>
            <person name="Peter M."/>
            <person name="Riley R."/>
            <person name="Sitrit Y."/>
            <person name="Stielow B."/>
            <person name="Szollosi G."/>
            <person name="Zifcakova L."/>
            <person name="Stursova M."/>
            <person name="Spatafora J.W."/>
            <person name="Tedersoo L."/>
            <person name="Vaario L.-M."/>
            <person name="Yamada A."/>
            <person name="Yan M."/>
            <person name="Wang P."/>
            <person name="Xu J."/>
            <person name="Bruns T."/>
            <person name="Baldrian P."/>
            <person name="Vilgalys R."/>
            <person name="Henrissat B."/>
            <person name="Grigoriev I.V."/>
            <person name="Hibbett D."/>
            <person name="Nagy L.G."/>
            <person name="Martin F.M."/>
        </authorList>
    </citation>
    <scope>NUCLEOTIDE SEQUENCE</scope>
    <source>
        <strain evidence="8">UH-Tt-Lm1</strain>
    </source>
</reference>
<proteinExistence type="predicted"/>
<dbReference type="InterPro" id="IPR036589">
    <property type="entry name" value="HCY_dom_sf"/>
</dbReference>
<evidence type="ECO:0000256" key="1">
    <source>
        <dbReference type="ARBA" id="ARBA00022603"/>
    </source>
</evidence>
<feature type="domain" description="Hcy-binding" evidence="7">
    <location>
        <begin position="1"/>
        <end position="427"/>
    </location>
</feature>
<evidence type="ECO:0000256" key="5">
    <source>
        <dbReference type="PROSITE-ProRule" id="PRU00333"/>
    </source>
</evidence>
<dbReference type="InterPro" id="IPR051486">
    <property type="entry name" value="Hcy_S-methyltransferase"/>
</dbReference>
<dbReference type="PANTHER" id="PTHR46015:SF1">
    <property type="entry name" value="HOMOCYSTEINE S-METHYLTRANSFERASE-LIKE ISOFORM 1"/>
    <property type="match status" value="1"/>
</dbReference>
<accession>A0A9P6HUX2</accession>
<evidence type="ECO:0000256" key="3">
    <source>
        <dbReference type="ARBA" id="ARBA00022723"/>
    </source>
</evidence>
<keyword evidence="4 5" id="KW-0862">Zinc</keyword>
<dbReference type="AlphaFoldDB" id="A0A9P6HUX2"/>
<evidence type="ECO:0000256" key="4">
    <source>
        <dbReference type="ARBA" id="ARBA00022833"/>
    </source>
</evidence>
<dbReference type="GO" id="GO:0008270">
    <property type="term" value="F:zinc ion binding"/>
    <property type="evidence" value="ECO:0007669"/>
    <property type="project" value="InterPro"/>
</dbReference>
<sequence>MKTINGSDIIILDGGLGSTIEDTYKQDITRTPLWSAKPIQENPELVVDAHLAFLRAGAEIILTSTYQCSRETFEQSGYTPEEGAQIMQRSVKLADDARNAFLDERGKETVGSAGKSEVFVALSFGPFGSTLQPPQDFDGFYPPPFGPTAPSSSSPSPSPDSRDHGNTRLFSSDPTTNAGEETAAIEALAGFHLWRLRAVRSNDEAWDAVDYVAFETVPHLREVRAIKVAMARFFADLLPSTTTTTTTTTGGSNKPLKGWWISLVFPNGAESTQWGSKERHHQTQSLLGPECPPTEEGDILTVLLDETLGAVPTGFGINCTRIDSYPSILSSIISNSKFASSEAGPDGRPVPLTLVVYPNGGRLGDTFDGLTHRWVSDGKRRADGRNITWEEEVVEIVQKCRGDWKDVIVGGCCRVYPPQIKTLREKVKEAL</sequence>
<evidence type="ECO:0000256" key="6">
    <source>
        <dbReference type="SAM" id="MobiDB-lite"/>
    </source>
</evidence>
<comment type="cofactor">
    <cofactor evidence="5">
        <name>Zn(2+)</name>
        <dbReference type="ChEBI" id="CHEBI:29105"/>
    </cofactor>
</comment>
<dbReference type="InterPro" id="IPR003726">
    <property type="entry name" value="HCY_dom"/>
</dbReference>
<gene>
    <name evidence="8" type="ORF">BJ322DRAFT_1034552</name>
</gene>
<dbReference type="SUPFAM" id="SSF82282">
    <property type="entry name" value="Homocysteine S-methyltransferase"/>
    <property type="match status" value="2"/>
</dbReference>
<keyword evidence="1 5" id="KW-0489">Methyltransferase</keyword>